<feature type="compositionally biased region" description="Polar residues" evidence="2">
    <location>
        <begin position="358"/>
        <end position="373"/>
    </location>
</feature>
<feature type="compositionally biased region" description="Low complexity" evidence="2">
    <location>
        <begin position="114"/>
        <end position="123"/>
    </location>
</feature>
<feature type="region of interest" description="Disordered" evidence="2">
    <location>
        <begin position="358"/>
        <end position="400"/>
    </location>
</feature>
<feature type="compositionally biased region" description="Polar residues" evidence="2">
    <location>
        <begin position="143"/>
        <end position="168"/>
    </location>
</feature>
<feature type="region of interest" description="Disordered" evidence="2">
    <location>
        <begin position="113"/>
        <end position="213"/>
    </location>
</feature>
<dbReference type="InterPro" id="IPR055355">
    <property type="entry name" value="ZP-C"/>
</dbReference>
<name>A0A151WJN7_9HYME</name>
<evidence type="ECO:0000313" key="4">
    <source>
        <dbReference type="EMBL" id="KYQ48046.1"/>
    </source>
</evidence>
<dbReference type="InterPro" id="IPR056953">
    <property type="entry name" value="CUT_N"/>
</dbReference>
<organism evidence="4 5">
    <name type="scientific">Mycetomoellerius zeteki</name>
    <dbReference type="NCBI Taxonomy" id="64791"/>
    <lineage>
        <taxon>Eukaryota</taxon>
        <taxon>Metazoa</taxon>
        <taxon>Ecdysozoa</taxon>
        <taxon>Arthropoda</taxon>
        <taxon>Hexapoda</taxon>
        <taxon>Insecta</taxon>
        <taxon>Pterygota</taxon>
        <taxon>Neoptera</taxon>
        <taxon>Endopterygota</taxon>
        <taxon>Hymenoptera</taxon>
        <taxon>Apocrita</taxon>
        <taxon>Aculeata</taxon>
        <taxon>Formicoidea</taxon>
        <taxon>Formicidae</taxon>
        <taxon>Myrmicinae</taxon>
        <taxon>Mycetomoellerius</taxon>
    </lineage>
</organism>
<dbReference type="AlphaFoldDB" id="A0A151WJN7"/>
<sequence length="834" mass="90303">MCIPQSFRSSTSYNHQLKQQSSTLSPLNILKSSFTHLSPQPPLFSSKSVRPLRAVSKSGKALGEAGEVNGIANLSQRQSKSSTETATGNSIGISGNYAGGVKLMIETYENALGASSASTRSSRNFSKKERALRDSEFSRSSERLSQFSGPSESSGLSEFSKPSRSLRVSGSAGIPETEIRQQSDPNAYLSSFSNQQPLGKHPFQVKNSQKRDEENYTIRPSIYTPLNINFSTFGQPLSIPYSTKSNNQQSSINIPQSFNGSTFYNPQSNQLTQRILLPLNCSKSSSTCITPQTLIFSLPSPKSSQSASKTGKQLTNVITNPTDEISDTENVNLIRFSADAFVNPNIQIATGSHVLDFSSQSSEPLQPSGPSNTSGLSGFPGSSGLSQFSGSSPPSGFSGFPGSSGLSQFSGFSPPSGFSRPSGPSESLIPLGPSVLLQFSGFPELSKPLNFPFSEVPVGSPESLGPSIIPSKIRPFIPSTTQNKVGINVPTEQAGPRIPETSSLITGTGETQTDDDFNHPPHIHSINVECSKTMMTINVEFNRVFDGIIYSKGYYSNPECIYVKQNSGSTRYSFTVNLDSCGTQFINDFTGPAGQAYLENVLVLQNEPSIQEVWDTVRRVRCLWEGNINQTLRMNLSVDMLNQEIIAFNGDTAVTKLGIQIGRGPFAPIANGLIKIGETMTLVISVEGDSDFDLQVRDCSARDEMSTNMLQLTDERGCTLKPKLFGAFQKTKDTANTGASVIAYAFFQAFKFPDVLGVFIECNVELCKTNCEPCPEANQQIEPGRRRRSLMNAPSSNNLTNSVPLSDAVRVGRRFKVIMLDDLNIASNQILDST</sequence>
<proteinExistence type="predicted"/>
<reference evidence="4 5" key="1">
    <citation type="submission" date="2015-09" db="EMBL/GenBank/DDBJ databases">
        <title>Trachymyrmex zeteki WGS genome.</title>
        <authorList>
            <person name="Nygaard S."/>
            <person name="Hu H."/>
            <person name="Boomsma J."/>
            <person name="Zhang G."/>
        </authorList>
    </citation>
    <scope>NUCLEOTIDE SEQUENCE [LARGE SCALE GENOMIC DNA]</scope>
    <source>
        <strain evidence="4">Tzet28-1</strain>
        <tissue evidence="4">Whole body</tissue>
    </source>
</reference>
<keyword evidence="1" id="KW-1015">Disulfide bond</keyword>
<feature type="compositionally biased region" description="Polar residues" evidence="2">
    <location>
        <begin position="180"/>
        <end position="197"/>
    </location>
</feature>
<dbReference type="Gene3D" id="2.60.40.3210">
    <property type="entry name" value="Zona pellucida, ZP-N domain"/>
    <property type="match status" value="1"/>
</dbReference>
<keyword evidence="5" id="KW-1185">Reference proteome</keyword>
<dbReference type="SMART" id="SM00241">
    <property type="entry name" value="ZP"/>
    <property type="match status" value="1"/>
</dbReference>
<dbReference type="Proteomes" id="UP000075809">
    <property type="component" value="Unassembled WGS sequence"/>
</dbReference>
<feature type="compositionally biased region" description="Basic and acidic residues" evidence="2">
    <location>
        <begin position="126"/>
        <end position="142"/>
    </location>
</feature>
<dbReference type="PANTHER" id="PTHR46560">
    <property type="entry name" value="CYPHER, ISOFORM B"/>
    <property type="match status" value="1"/>
</dbReference>
<protein>
    <recommendedName>
        <fullName evidence="3">ZP domain-containing protein</fullName>
    </recommendedName>
</protein>
<evidence type="ECO:0000259" key="3">
    <source>
        <dbReference type="PROSITE" id="PS51034"/>
    </source>
</evidence>
<dbReference type="EMBL" id="KQ983039">
    <property type="protein sequence ID" value="KYQ48046.1"/>
    <property type="molecule type" value="Genomic_DNA"/>
</dbReference>
<dbReference type="PANTHER" id="PTHR46560:SF4">
    <property type="entry name" value="DUSKY"/>
    <property type="match status" value="1"/>
</dbReference>
<gene>
    <name evidence="4" type="ORF">ALC60_13006</name>
</gene>
<dbReference type="STRING" id="64791.A0A151WJN7"/>
<dbReference type="Gene3D" id="2.60.40.4100">
    <property type="entry name" value="Zona pellucida, ZP-C domain"/>
    <property type="match status" value="1"/>
</dbReference>
<feature type="domain" description="ZP" evidence="3">
    <location>
        <begin position="529"/>
        <end position="781"/>
    </location>
</feature>
<dbReference type="Pfam" id="PF25057">
    <property type="entry name" value="CUT_N"/>
    <property type="match status" value="1"/>
</dbReference>
<evidence type="ECO:0000256" key="2">
    <source>
        <dbReference type="SAM" id="MobiDB-lite"/>
    </source>
</evidence>
<evidence type="ECO:0000313" key="5">
    <source>
        <dbReference type="Proteomes" id="UP000075809"/>
    </source>
</evidence>
<feature type="compositionally biased region" description="Low complexity" evidence="2">
    <location>
        <begin position="374"/>
        <end position="400"/>
    </location>
</feature>
<dbReference type="InterPro" id="IPR001507">
    <property type="entry name" value="ZP_dom"/>
</dbReference>
<dbReference type="Pfam" id="PF00100">
    <property type="entry name" value="Zona_pellucida"/>
    <property type="match status" value="1"/>
</dbReference>
<dbReference type="PROSITE" id="PS51034">
    <property type="entry name" value="ZP_2"/>
    <property type="match status" value="1"/>
</dbReference>
<accession>A0A151WJN7</accession>
<dbReference type="InterPro" id="IPR042235">
    <property type="entry name" value="ZP-C_dom"/>
</dbReference>
<evidence type="ECO:0000256" key="1">
    <source>
        <dbReference type="ARBA" id="ARBA00023157"/>
    </source>
</evidence>
<feature type="region of interest" description="Disordered" evidence="2">
    <location>
        <begin position="73"/>
        <end position="92"/>
    </location>
</feature>